<evidence type="ECO:0000256" key="3">
    <source>
        <dbReference type="ARBA" id="ARBA00023134"/>
    </source>
</evidence>
<keyword evidence="8" id="KW-1185">Reference proteome</keyword>
<evidence type="ECO:0000256" key="2">
    <source>
        <dbReference type="ARBA" id="ARBA00022741"/>
    </source>
</evidence>
<feature type="binding site" evidence="5">
    <location>
        <begin position="558"/>
        <end position="561"/>
    </location>
    <ligand>
        <name>GTP</name>
        <dbReference type="ChEBI" id="CHEBI:37565"/>
    </ligand>
</feature>
<protein>
    <submittedName>
        <fullName evidence="7">Uncharacterized protein</fullName>
    </submittedName>
</protein>
<reference evidence="7 8" key="1">
    <citation type="journal article" date="2023" name="G3 (Bethesda)">
        <title>A haplotype-resolved chromosome-scale genome for Quercus rubra L. provides insights into the genetics of adaptive traits for red oak species.</title>
        <authorList>
            <person name="Kapoor B."/>
            <person name="Jenkins J."/>
            <person name="Schmutz J."/>
            <person name="Zhebentyayeva T."/>
            <person name="Kuelheim C."/>
            <person name="Coggeshall M."/>
            <person name="Heim C."/>
            <person name="Lasky J.R."/>
            <person name="Leites L."/>
            <person name="Islam-Faridi N."/>
            <person name="Romero-Severson J."/>
            <person name="DeLeo V.L."/>
            <person name="Lucas S.M."/>
            <person name="Lazic D."/>
            <person name="Gailing O."/>
            <person name="Carlson J."/>
            <person name="Staton M."/>
        </authorList>
    </citation>
    <scope>NUCLEOTIDE SEQUENCE [LARGE SCALE GENOMIC DNA]</scope>
    <source>
        <strain evidence="7">Pseudo-F2</strain>
    </source>
</reference>
<dbReference type="Proteomes" id="UP001324115">
    <property type="component" value="Unassembled WGS sequence"/>
</dbReference>
<sequence>MWPKIERNVKKGGCYRCLKGNRFMEKEVCIVCGVNYCYDCVLRAMGSMPEGRKCVTCIGFRIREARRGMLGKCPRLLKRLLTDLELKRVMNAEMLCEVNQVPPELVFVNGETLSKDELFQLRNCKYPPKKLRPGYYWYDKYSGFWGKEGQKPSQIITCHLGVGRHVKRNASNGNTNVFINNREITKEELWMLKSAGVPCEGETHYWVSENGAYEREGQKTRKGKIWDKTRTKLVCAVLSLPVPPRSENPSGKEVNGEIRDNLAQKSIHKFLLVGYDKSGTSAIYKQAKILYGIPSSEDERQTIKFSIQRKLFGYLTILLEGREQFEEESLLEKRKSCVIDRSGPSGDTIHIDDTTIYSIGARVRAFSDWLLQVLQLDNSEAIFPAATCEYAPFIEEMWKDAAIQATYNRRNELQMLPRVATYFLDRAVEISRTDYEPSDMDILYADGITSSNSLTCMEFSFPKSTQDDSLDPAYRHDSSLRYQLIRVHPRSLGEHCKWLDMFEDTDIVLFCVALTDYDEYSVDRNGVLTNKMLASKELFESIVTHPTFENKNFLLILNKFDLLEEKIEQVPLTYCEWFRDFKPVVSRNCHNSTYPSLAQRASHYIGMKFKELFRSLTDNKLFVSLVTGLENDTVDEALRYAREIIKWQHVGEEPYLNNELSSTDLEASSSCVHRSKMTCKSSSIFSQNFVGTLTKHV</sequence>
<dbReference type="SUPFAM" id="SSF52540">
    <property type="entry name" value="P-loop containing nucleoside triphosphate hydrolases"/>
    <property type="match status" value="1"/>
</dbReference>
<gene>
    <name evidence="7" type="ORF">RGQ29_005406</name>
</gene>
<dbReference type="InterPro" id="IPR001019">
    <property type="entry name" value="Gprotein_alpha_su"/>
</dbReference>
<name>A0AAN7I7E8_QUERU</name>
<evidence type="ECO:0000313" key="8">
    <source>
        <dbReference type="Proteomes" id="UP001324115"/>
    </source>
</evidence>
<dbReference type="PROSITE" id="PS51882">
    <property type="entry name" value="G_ALPHA"/>
    <property type="match status" value="1"/>
</dbReference>
<comment type="caution">
    <text evidence="7">The sequence shown here is derived from an EMBL/GenBank/DDBJ whole genome shotgun (WGS) entry which is preliminary data.</text>
</comment>
<keyword evidence="2 5" id="KW-0547">Nucleotide-binding</keyword>
<evidence type="ECO:0000256" key="5">
    <source>
        <dbReference type="PIRSR" id="PIRSR601019-1"/>
    </source>
</evidence>
<dbReference type="Gene3D" id="1.10.400.10">
    <property type="entry name" value="GI Alpha 1, domain 2-like"/>
    <property type="match status" value="1"/>
</dbReference>
<organism evidence="7 8">
    <name type="scientific">Quercus rubra</name>
    <name type="common">Northern red oak</name>
    <name type="synonym">Quercus borealis</name>
    <dbReference type="NCBI Taxonomy" id="3512"/>
    <lineage>
        <taxon>Eukaryota</taxon>
        <taxon>Viridiplantae</taxon>
        <taxon>Streptophyta</taxon>
        <taxon>Embryophyta</taxon>
        <taxon>Tracheophyta</taxon>
        <taxon>Spermatophyta</taxon>
        <taxon>Magnoliopsida</taxon>
        <taxon>eudicotyledons</taxon>
        <taxon>Gunneridae</taxon>
        <taxon>Pentapetalae</taxon>
        <taxon>rosids</taxon>
        <taxon>fabids</taxon>
        <taxon>Fagales</taxon>
        <taxon>Fagaceae</taxon>
        <taxon>Quercus</taxon>
    </lineage>
</organism>
<dbReference type="GO" id="GO:0005525">
    <property type="term" value="F:GTP binding"/>
    <property type="evidence" value="ECO:0007669"/>
    <property type="project" value="UniProtKB-KW"/>
</dbReference>
<dbReference type="Pfam" id="PF00503">
    <property type="entry name" value="G-alpha"/>
    <property type="match status" value="1"/>
</dbReference>
<proteinExistence type="predicted"/>
<dbReference type="GO" id="GO:0003924">
    <property type="term" value="F:GTPase activity"/>
    <property type="evidence" value="ECO:0007669"/>
    <property type="project" value="InterPro"/>
</dbReference>
<keyword evidence="4" id="KW-0807">Transducer</keyword>
<accession>A0AAN7I7E8</accession>
<evidence type="ECO:0000256" key="1">
    <source>
        <dbReference type="ARBA" id="ARBA00022723"/>
    </source>
</evidence>
<dbReference type="PRINTS" id="PR00318">
    <property type="entry name" value="GPROTEINA"/>
</dbReference>
<dbReference type="PANTHER" id="PTHR10218:SF321">
    <property type="entry name" value="EXTRA-LARGE GUANINE NUCLEOTIDE-BINDING PROTEIN 2"/>
    <property type="match status" value="1"/>
</dbReference>
<keyword evidence="3 5" id="KW-0342">GTP-binding</keyword>
<dbReference type="SUPFAM" id="SSF47895">
    <property type="entry name" value="Transducin (alpha subunit), insertion domain"/>
    <property type="match status" value="1"/>
</dbReference>
<feature type="binding site" evidence="6">
    <location>
        <position position="451"/>
    </location>
    <ligand>
        <name>Mg(2+)</name>
        <dbReference type="ChEBI" id="CHEBI:18420"/>
    </ligand>
</feature>
<dbReference type="InterPro" id="IPR011025">
    <property type="entry name" value="GproteinA_insert"/>
</dbReference>
<dbReference type="GO" id="GO:0005834">
    <property type="term" value="C:heterotrimeric G-protein complex"/>
    <property type="evidence" value="ECO:0007669"/>
    <property type="project" value="TreeGrafter"/>
</dbReference>
<dbReference type="SMART" id="SM00275">
    <property type="entry name" value="G_alpha"/>
    <property type="match status" value="1"/>
</dbReference>
<dbReference type="GO" id="GO:0001664">
    <property type="term" value="F:G protein-coupled receptor binding"/>
    <property type="evidence" value="ECO:0007669"/>
    <property type="project" value="TreeGrafter"/>
</dbReference>
<dbReference type="EMBL" id="JAXUIC010000011">
    <property type="protein sequence ID" value="KAK4562908.1"/>
    <property type="molecule type" value="Genomic_DNA"/>
</dbReference>
<dbReference type="FunFam" id="3.40.50.300:FF:000692">
    <property type="entry name" value="Guanine nucleotide-binding protein subunit alpha"/>
    <property type="match status" value="1"/>
</dbReference>
<dbReference type="AlphaFoldDB" id="A0AAN7I7E8"/>
<dbReference type="GO" id="GO:0031683">
    <property type="term" value="F:G-protein beta/gamma-subunit complex binding"/>
    <property type="evidence" value="ECO:0007669"/>
    <property type="project" value="InterPro"/>
</dbReference>
<dbReference type="PANTHER" id="PTHR10218">
    <property type="entry name" value="GTP-BINDING PROTEIN ALPHA SUBUNIT"/>
    <property type="match status" value="1"/>
</dbReference>
<feature type="binding site" evidence="6">
    <location>
        <position position="281"/>
    </location>
    <ligand>
        <name>Mg(2+)</name>
        <dbReference type="ChEBI" id="CHEBI:18420"/>
    </ligand>
</feature>
<keyword evidence="6" id="KW-0460">Magnesium</keyword>
<dbReference type="GO" id="GO:0007188">
    <property type="term" value="P:adenylate cyclase-modulating G protein-coupled receptor signaling pathway"/>
    <property type="evidence" value="ECO:0007669"/>
    <property type="project" value="TreeGrafter"/>
</dbReference>
<dbReference type="Gene3D" id="3.40.50.300">
    <property type="entry name" value="P-loop containing nucleotide triphosphate hydrolases"/>
    <property type="match status" value="1"/>
</dbReference>
<evidence type="ECO:0000313" key="7">
    <source>
        <dbReference type="EMBL" id="KAK4562908.1"/>
    </source>
</evidence>
<dbReference type="FunFam" id="1.10.400.10:FF:000013">
    <property type="entry name" value="Extra-large guanine nucleotide-binding protein 2"/>
    <property type="match status" value="1"/>
</dbReference>
<evidence type="ECO:0000256" key="6">
    <source>
        <dbReference type="PIRSR" id="PIRSR601019-2"/>
    </source>
</evidence>
<dbReference type="GO" id="GO:0046872">
    <property type="term" value="F:metal ion binding"/>
    <property type="evidence" value="ECO:0007669"/>
    <property type="project" value="UniProtKB-KW"/>
</dbReference>
<keyword evidence="1 6" id="KW-0479">Metal-binding</keyword>
<dbReference type="GO" id="GO:0005737">
    <property type="term" value="C:cytoplasm"/>
    <property type="evidence" value="ECO:0007669"/>
    <property type="project" value="TreeGrafter"/>
</dbReference>
<evidence type="ECO:0000256" key="4">
    <source>
        <dbReference type="ARBA" id="ARBA00023224"/>
    </source>
</evidence>
<dbReference type="CDD" id="cd00066">
    <property type="entry name" value="G-alpha"/>
    <property type="match status" value="1"/>
</dbReference>
<dbReference type="InterPro" id="IPR027417">
    <property type="entry name" value="P-loop_NTPase"/>
</dbReference>